<evidence type="ECO:0000313" key="2">
    <source>
        <dbReference type="EMBL" id="MBC2602210.1"/>
    </source>
</evidence>
<proteinExistence type="predicted"/>
<evidence type="ECO:0008006" key="4">
    <source>
        <dbReference type="Google" id="ProtNLM"/>
    </source>
</evidence>
<keyword evidence="1" id="KW-0732">Signal</keyword>
<sequence length="216" mass="24419">MIFKLRLLVVILVLLPGFSRANDSAEDIMQKIASASGLGEWPSVESIEYTFHVELPSRTVERSWKWWPTTDQVQYEDGGETITYTRGPDADPAVDGKFINDLYWLAFPFAVVWDDSVTLKTIDPENFTAGIEAVGGIKVIYPDGVGYTPGDVYEVYYDPNDRITHWVYRKGGSEEPSLVATWSDYEKVGPLTLSTEHKAYPDGPFHLWFTDLVVKQ</sequence>
<evidence type="ECO:0000313" key="3">
    <source>
        <dbReference type="Proteomes" id="UP000525652"/>
    </source>
</evidence>
<evidence type="ECO:0000256" key="1">
    <source>
        <dbReference type="SAM" id="SignalP"/>
    </source>
</evidence>
<dbReference type="Proteomes" id="UP000525652">
    <property type="component" value="Unassembled WGS sequence"/>
</dbReference>
<organism evidence="2 3">
    <name type="scientific">Puniceicoccus vermicola</name>
    <dbReference type="NCBI Taxonomy" id="388746"/>
    <lineage>
        <taxon>Bacteria</taxon>
        <taxon>Pseudomonadati</taxon>
        <taxon>Verrucomicrobiota</taxon>
        <taxon>Opitutia</taxon>
        <taxon>Puniceicoccales</taxon>
        <taxon>Puniceicoccaceae</taxon>
        <taxon>Puniceicoccus</taxon>
    </lineage>
</organism>
<dbReference type="EMBL" id="JACHVA010000082">
    <property type="protein sequence ID" value="MBC2602210.1"/>
    <property type="molecule type" value="Genomic_DNA"/>
</dbReference>
<dbReference type="AlphaFoldDB" id="A0A7X1E450"/>
<accession>A0A7X1E450</accession>
<protein>
    <recommendedName>
        <fullName evidence="4">DUF3047 domain-containing protein</fullName>
    </recommendedName>
</protein>
<feature type="chain" id="PRO_5031262430" description="DUF3047 domain-containing protein" evidence="1">
    <location>
        <begin position="22"/>
        <end position="216"/>
    </location>
</feature>
<comment type="caution">
    <text evidence="2">The sequence shown here is derived from an EMBL/GenBank/DDBJ whole genome shotgun (WGS) entry which is preliminary data.</text>
</comment>
<keyword evidence="3" id="KW-1185">Reference proteome</keyword>
<dbReference type="RefSeq" id="WP_185692905.1">
    <property type="nucleotide sequence ID" value="NZ_JACHVA010000082.1"/>
</dbReference>
<name>A0A7X1E450_9BACT</name>
<reference evidence="2 3" key="1">
    <citation type="submission" date="2020-07" db="EMBL/GenBank/DDBJ databases">
        <authorList>
            <person name="Feng X."/>
        </authorList>
    </citation>
    <scope>NUCLEOTIDE SEQUENCE [LARGE SCALE GENOMIC DNA]</scope>
    <source>
        <strain evidence="2 3">JCM14086</strain>
    </source>
</reference>
<gene>
    <name evidence="2" type="ORF">H5P30_10515</name>
</gene>
<feature type="signal peptide" evidence="1">
    <location>
        <begin position="1"/>
        <end position="21"/>
    </location>
</feature>